<protein>
    <submittedName>
        <fullName evidence="2">Uncharacterized protein</fullName>
    </submittedName>
</protein>
<organism evidence="2">
    <name type="scientific">marine metagenome</name>
    <dbReference type="NCBI Taxonomy" id="408172"/>
    <lineage>
        <taxon>unclassified sequences</taxon>
        <taxon>metagenomes</taxon>
        <taxon>ecological metagenomes</taxon>
    </lineage>
</organism>
<proteinExistence type="predicted"/>
<evidence type="ECO:0000313" key="2">
    <source>
        <dbReference type="EMBL" id="SVB34976.1"/>
    </source>
</evidence>
<sequence length="66" mass="6981">MKILLISIILISGCASVNQGLDEANEGSREIGKPVGKLMNVPTSIMRGGAEGIKSKEKDPGNPFNR</sequence>
<feature type="region of interest" description="Disordered" evidence="1">
    <location>
        <begin position="47"/>
        <end position="66"/>
    </location>
</feature>
<gene>
    <name evidence="2" type="ORF">METZ01_LOCUS187830</name>
</gene>
<evidence type="ECO:0000256" key="1">
    <source>
        <dbReference type="SAM" id="MobiDB-lite"/>
    </source>
</evidence>
<accession>A0A382D911</accession>
<dbReference type="AlphaFoldDB" id="A0A382D911"/>
<name>A0A382D911_9ZZZZ</name>
<dbReference type="EMBL" id="UINC01038245">
    <property type="protein sequence ID" value="SVB34976.1"/>
    <property type="molecule type" value="Genomic_DNA"/>
</dbReference>
<reference evidence="2" key="1">
    <citation type="submission" date="2018-05" db="EMBL/GenBank/DDBJ databases">
        <authorList>
            <person name="Lanie J.A."/>
            <person name="Ng W.-L."/>
            <person name="Kazmierczak K.M."/>
            <person name="Andrzejewski T.M."/>
            <person name="Davidsen T.M."/>
            <person name="Wayne K.J."/>
            <person name="Tettelin H."/>
            <person name="Glass J.I."/>
            <person name="Rusch D."/>
            <person name="Podicherti R."/>
            <person name="Tsui H.-C.T."/>
            <person name="Winkler M.E."/>
        </authorList>
    </citation>
    <scope>NUCLEOTIDE SEQUENCE</scope>
</reference>